<feature type="transmembrane region" description="Helical" evidence="9">
    <location>
        <begin position="20"/>
        <end position="45"/>
    </location>
</feature>
<evidence type="ECO:0000256" key="6">
    <source>
        <dbReference type="ARBA" id="ARBA00022989"/>
    </source>
</evidence>
<evidence type="ECO:0000256" key="5">
    <source>
        <dbReference type="ARBA" id="ARBA00022692"/>
    </source>
</evidence>
<reference evidence="11 12" key="1">
    <citation type="journal article" date="2021" name="Microbiol. Resour. Announc.">
        <title>Draft Genome Sequence of Coralloluteibacterium stylophorae LMG 29479T.</title>
        <authorList>
            <person name="Karlyshev A.V."/>
            <person name="Kudryashova E.B."/>
            <person name="Ariskina E.V."/>
            <person name="Conroy A.P."/>
            <person name="Abidueva E.Y."/>
        </authorList>
    </citation>
    <scope>NUCLEOTIDE SEQUENCE [LARGE SCALE GENOMIC DNA]</scope>
    <source>
        <strain evidence="11 12">LMG 29479</strain>
    </source>
</reference>
<feature type="transmembrane region" description="Helical" evidence="9">
    <location>
        <begin position="106"/>
        <end position="127"/>
    </location>
</feature>
<keyword evidence="12" id="KW-1185">Reference proteome</keyword>
<comment type="function">
    <text evidence="1">Part of the ABC transporter complex LptBFG involved in the translocation of lipopolysaccharide (LPS) from the inner membrane to the outer membrane.</text>
</comment>
<comment type="subunit">
    <text evidence="8">Component of the lipopolysaccharide transport and assembly complex. The LptBFG transporter is composed of two ATP-binding proteins (LptB) and two transmembrane proteins (LptF and LptG).</text>
</comment>
<dbReference type="EMBL" id="JAGQFT010000118">
    <property type="protein sequence ID" value="MBR0563302.1"/>
    <property type="molecule type" value="Genomic_DNA"/>
</dbReference>
<evidence type="ECO:0000313" key="10">
    <source>
        <dbReference type="EMBL" id="MBR0563302.1"/>
    </source>
</evidence>
<protein>
    <submittedName>
        <fullName evidence="10">LPS export ABC transporter permease LptG</fullName>
    </submittedName>
</protein>
<feature type="transmembrane region" description="Helical" evidence="9">
    <location>
        <begin position="322"/>
        <end position="339"/>
    </location>
</feature>
<evidence type="ECO:0000256" key="3">
    <source>
        <dbReference type="ARBA" id="ARBA00007725"/>
    </source>
</evidence>
<dbReference type="RefSeq" id="WP_211927218.1">
    <property type="nucleotide sequence ID" value="NZ_JAGQFT020000007.1"/>
</dbReference>
<feature type="transmembrane region" description="Helical" evidence="9">
    <location>
        <begin position="292"/>
        <end position="310"/>
    </location>
</feature>
<dbReference type="PANTHER" id="PTHR33529:SF2">
    <property type="entry name" value="LIPOPOLYSACCHARIDE EXPORT SYSTEM PERMEASE PROTEIN LPTG"/>
    <property type="match status" value="1"/>
</dbReference>
<evidence type="ECO:0000256" key="7">
    <source>
        <dbReference type="ARBA" id="ARBA00023136"/>
    </source>
</evidence>
<evidence type="ECO:0000313" key="11">
    <source>
        <dbReference type="EMBL" id="MBS7457790.1"/>
    </source>
</evidence>
<dbReference type="InterPro" id="IPR005495">
    <property type="entry name" value="LptG/LptF_permease"/>
</dbReference>
<accession>A0A8J8AYD1</accession>
<evidence type="ECO:0000256" key="4">
    <source>
        <dbReference type="ARBA" id="ARBA00022475"/>
    </source>
</evidence>
<organism evidence="10">
    <name type="scientific">Coralloluteibacterium stylophorae</name>
    <dbReference type="NCBI Taxonomy" id="1776034"/>
    <lineage>
        <taxon>Bacteria</taxon>
        <taxon>Pseudomonadati</taxon>
        <taxon>Pseudomonadota</taxon>
        <taxon>Gammaproteobacteria</taxon>
        <taxon>Lysobacterales</taxon>
        <taxon>Lysobacteraceae</taxon>
        <taxon>Coralloluteibacterium</taxon>
    </lineage>
</organism>
<proteinExistence type="inferred from homology"/>
<keyword evidence="4" id="KW-1003">Cell membrane</keyword>
<keyword evidence="5 9" id="KW-0812">Transmembrane</keyword>
<dbReference type="AlphaFoldDB" id="A0A8J8AYD1"/>
<evidence type="ECO:0000256" key="9">
    <source>
        <dbReference type="SAM" id="Phobius"/>
    </source>
</evidence>
<dbReference type="NCBIfam" id="TIGR04408">
    <property type="entry name" value="LptG_lptG"/>
    <property type="match status" value="1"/>
</dbReference>
<evidence type="ECO:0000256" key="1">
    <source>
        <dbReference type="ARBA" id="ARBA00002265"/>
    </source>
</evidence>
<dbReference type="InterPro" id="IPR030923">
    <property type="entry name" value="LptG"/>
</dbReference>
<comment type="caution">
    <text evidence="10">The sequence shown here is derived from an EMBL/GenBank/DDBJ whole genome shotgun (WGS) entry which is preliminary data.</text>
</comment>
<sequence>MSALARGWQALRPRIHDRYVARAVLASVLMAWAVLLGFDLIGAVVQELGDLGGGYTFGLALLNVLFTVPRRLYDLFPSAAVVGSILALGGLASTSELTALRAAGISRLRICMGAVLALVALTAVMIVNGETLGPSGEARATSLAASAKSGDSILSRFSGLWARDGEVFVNVRAGSRREAGQDSFVELADVRLYEFDADGRLATLTRARSAELRPDDRSVLEDVRRIHFTPREARVEIHAEVPWETSLDGESLASSMTRPRYLSTAQLSQTIDYMRANSLYAGEYEAFYWARWFYPLNVLALCLAAMPFAFGQLRSGGFGKRLFLGIVFGLGFFLVQRIVTQLAEAYDVDLRLASLVTPLVLGGVAVWQYRRQA</sequence>
<dbReference type="GO" id="GO:0055085">
    <property type="term" value="P:transmembrane transport"/>
    <property type="evidence" value="ECO:0007669"/>
    <property type="project" value="InterPro"/>
</dbReference>
<comment type="similarity">
    <text evidence="3">Belongs to the LptF/LptG family.</text>
</comment>
<keyword evidence="7 9" id="KW-0472">Membrane</keyword>
<feature type="transmembrane region" description="Helical" evidence="9">
    <location>
        <begin position="351"/>
        <end position="369"/>
    </location>
</feature>
<dbReference type="Proteomes" id="UP000675747">
    <property type="component" value="Unassembled WGS sequence"/>
</dbReference>
<evidence type="ECO:0000256" key="8">
    <source>
        <dbReference type="ARBA" id="ARBA00026081"/>
    </source>
</evidence>
<dbReference type="GO" id="GO:0043190">
    <property type="term" value="C:ATP-binding cassette (ABC) transporter complex"/>
    <property type="evidence" value="ECO:0007669"/>
    <property type="project" value="InterPro"/>
</dbReference>
<evidence type="ECO:0000313" key="12">
    <source>
        <dbReference type="Proteomes" id="UP000675747"/>
    </source>
</evidence>
<dbReference type="Pfam" id="PF03739">
    <property type="entry name" value="LptF_LptG"/>
    <property type="match status" value="1"/>
</dbReference>
<dbReference type="PANTHER" id="PTHR33529">
    <property type="entry name" value="SLR0882 PROTEIN-RELATED"/>
    <property type="match status" value="1"/>
</dbReference>
<dbReference type="EMBL" id="JAGQFT020000007">
    <property type="protein sequence ID" value="MBS7457790.1"/>
    <property type="molecule type" value="Genomic_DNA"/>
</dbReference>
<dbReference type="GO" id="GO:0015920">
    <property type="term" value="P:lipopolysaccharide transport"/>
    <property type="evidence" value="ECO:0007669"/>
    <property type="project" value="TreeGrafter"/>
</dbReference>
<name>A0A8J8AYD1_9GAMM</name>
<gene>
    <name evidence="10" type="primary">lptG</name>
    <name evidence="11" type="ORF">KB893_011680</name>
    <name evidence="10" type="ORF">KB893_12380</name>
</gene>
<reference evidence="10" key="2">
    <citation type="submission" date="2021-04" db="EMBL/GenBank/DDBJ databases">
        <authorList>
            <person name="Karlyshev A.V."/>
        </authorList>
    </citation>
    <scope>NUCLEOTIDE SEQUENCE</scope>
    <source>
        <strain evidence="10">LMG 29479</strain>
    </source>
</reference>
<feature type="transmembrane region" description="Helical" evidence="9">
    <location>
        <begin position="75"/>
        <end position="94"/>
    </location>
</feature>
<comment type="subcellular location">
    <subcellularLocation>
        <location evidence="2">Cell membrane</location>
        <topology evidence="2">Multi-pass membrane protein</topology>
    </subcellularLocation>
</comment>
<evidence type="ECO:0000256" key="2">
    <source>
        <dbReference type="ARBA" id="ARBA00004651"/>
    </source>
</evidence>
<keyword evidence="6 9" id="KW-1133">Transmembrane helix</keyword>